<dbReference type="PROSITE" id="PS50853">
    <property type="entry name" value="FN3"/>
    <property type="match status" value="3"/>
</dbReference>
<dbReference type="SUPFAM" id="SSF56112">
    <property type="entry name" value="Protein kinase-like (PK-like)"/>
    <property type="match status" value="2"/>
</dbReference>
<dbReference type="Pfam" id="PF07679">
    <property type="entry name" value="I-set"/>
    <property type="match status" value="1"/>
</dbReference>
<feature type="compositionally biased region" description="Polar residues" evidence="4">
    <location>
        <begin position="1660"/>
        <end position="1671"/>
    </location>
</feature>
<keyword evidence="10" id="KW-1185">Reference proteome</keyword>
<dbReference type="InterPro" id="IPR000719">
    <property type="entry name" value="Prot_kinase_dom"/>
</dbReference>
<feature type="compositionally biased region" description="Basic residues" evidence="4">
    <location>
        <begin position="1677"/>
        <end position="1690"/>
    </location>
</feature>
<feature type="compositionally biased region" description="Basic and acidic residues" evidence="4">
    <location>
        <begin position="1292"/>
        <end position="1377"/>
    </location>
</feature>
<proteinExistence type="inferred from homology"/>
<feature type="domain" description="Fibronectin type-III" evidence="8">
    <location>
        <begin position="2957"/>
        <end position="3060"/>
    </location>
</feature>
<dbReference type="InterPro" id="IPR036116">
    <property type="entry name" value="FN3_sf"/>
</dbReference>
<feature type="compositionally biased region" description="Basic and acidic residues" evidence="4">
    <location>
        <begin position="1522"/>
        <end position="1541"/>
    </location>
</feature>
<dbReference type="PROSITE" id="PS50835">
    <property type="entry name" value="IG_LIKE"/>
    <property type="match status" value="3"/>
</dbReference>
<evidence type="ECO:0000256" key="3">
    <source>
        <dbReference type="ARBA" id="ARBA00023319"/>
    </source>
</evidence>
<dbReference type="InterPro" id="IPR013783">
    <property type="entry name" value="Ig-like_fold"/>
</dbReference>
<comment type="caution">
    <text evidence="9">The sequence shown here is derived from an EMBL/GenBank/DDBJ whole genome shotgun (WGS) entry which is preliminary data.</text>
</comment>
<keyword evidence="2" id="KW-0677">Repeat</keyword>
<feature type="compositionally biased region" description="Polar residues" evidence="4">
    <location>
        <begin position="3759"/>
        <end position="3772"/>
    </location>
</feature>
<dbReference type="Proteomes" id="UP000290809">
    <property type="component" value="Unassembled WGS sequence"/>
</dbReference>
<evidence type="ECO:0000259" key="5">
    <source>
        <dbReference type="PROSITE" id="PS50010"/>
    </source>
</evidence>
<dbReference type="SUPFAM" id="SSF49265">
    <property type="entry name" value="Fibronectin type III"/>
    <property type="match status" value="5"/>
</dbReference>
<feature type="compositionally biased region" description="Basic and acidic residues" evidence="4">
    <location>
        <begin position="1427"/>
        <end position="1493"/>
    </location>
</feature>
<feature type="compositionally biased region" description="Polar residues" evidence="4">
    <location>
        <begin position="1636"/>
        <end position="1650"/>
    </location>
</feature>
<dbReference type="Pfam" id="PF00041">
    <property type="entry name" value="fn3"/>
    <property type="match status" value="1"/>
</dbReference>
<feature type="compositionally biased region" description="Basic and acidic residues" evidence="4">
    <location>
        <begin position="1395"/>
        <end position="1409"/>
    </location>
</feature>
<feature type="compositionally biased region" description="Basic and acidic residues" evidence="4">
    <location>
        <begin position="1753"/>
        <end position="1763"/>
    </location>
</feature>
<dbReference type="PROSITE" id="PS50011">
    <property type="entry name" value="PROTEIN_KINASE_DOM"/>
    <property type="match status" value="2"/>
</dbReference>
<dbReference type="SMART" id="SM00408">
    <property type="entry name" value="IGc2"/>
    <property type="match status" value="2"/>
</dbReference>
<feature type="region of interest" description="Disordered" evidence="4">
    <location>
        <begin position="1079"/>
        <end position="1792"/>
    </location>
</feature>
<dbReference type="GO" id="GO:0005085">
    <property type="term" value="F:guanyl-nucleotide exchange factor activity"/>
    <property type="evidence" value="ECO:0007669"/>
    <property type="project" value="InterPro"/>
</dbReference>
<evidence type="ECO:0000256" key="2">
    <source>
        <dbReference type="ARBA" id="ARBA00022737"/>
    </source>
</evidence>
<dbReference type="SMART" id="SM00060">
    <property type="entry name" value="FN3"/>
    <property type="match status" value="6"/>
</dbReference>
<feature type="compositionally biased region" description="Basic and acidic residues" evidence="4">
    <location>
        <begin position="4328"/>
        <end position="4347"/>
    </location>
</feature>
<feature type="compositionally biased region" description="Basic and acidic residues" evidence="4">
    <location>
        <begin position="1085"/>
        <end position="1096"/>
    </location>
</feature>
<feature type="domain" description="Fibronectin type-III" evidence="8">
    <location>
        <begin position="2570"/>
        <end position="2683"/>
    </location>
</feature>
<name>A0A430QSD5_SCHBO</name>
<feature type="domain" description="Protein kinase" evidence="6">
    <location>
        <begin position="4081"/>
        <end position="4393"/>
    </location>
</feature>
<feature type="compositionally biased region" description="Basic and acidic residues" evidence="4">
    <location>
        <begin position="1552"/>
        <end position="1568"/>
    </location>
</feature>
<keyword evidence="3" id="KW-0393">Immunoglobulin domain</keyword>
<dbReference type="InterPro" id="IPR035899">
    <property type="entry name" value="DBL_dom_sf"/>
</dbReference>
<sequence>MILLQTEINPDRESNSPSIASDIPIPKTRRLSLRSKRSFDCSFELWDENYFSMERKVSQLEGVHYAAFNVNKEKRESSPELVHLIEDQQVTCLDADNPDNWVVRVHPFLQNVSSFNKQTKKDNTLTDSQTIDENDTNDLVEVIVSNSQESQRTCEEIKKIGRAKAVCLTRNLKSAQRGKRNPRESFREDVISFSNKQQESRMKLRYTLTELCDTELEYSRALRQLSDILDSLNGKIILNYSDNSEKILDYPKPINDNIKGLQDTLKRIIQFCGMFLEKLPLYSSDPGKSAECFTKTPERWYDYTLFFIHSDYLVNHLTQIISNDIEISFSLSNTDSIQKSTILINDQMDTSITTNHSNNNISLRNFLDFLNIPRKRLNVYNGLLKDITRYIAYDNTLINNLELAMIYISRVQRCSEEFIYFWSKVDINFNQIFNIEKLDENRLLLLLFDECIPPPIIRILDELRIGEYGNDGNDETSFELWNISGEAPIKLVFRITCPNIISRNAWVEDIRYAIKEKLNNSIEDTNIPKSIVGSHIEAYWNSKKRFSGIMELPSCPSESISEMYFDAMENVQQINSQNVHASQLSQIDKCEVIKRDPKELLTTLNFIAALIIFFTNILIKLKNGCEKASFNQKSTSSSSYYTAEEPIDEIGKDQAPSTNLFDHTIFTCFFHYQESYSTLDGVQTPFSEDQQSLADFQMSPENRGNQTQPLTTTSTNMTGTDTLAKQLTVNAGEQIQFNASFTITGPVAYETTWYMNGEPMKPDIGAEMILSDRDTRLLISNADPLIHSGTYSCRCRLFEGTETAVYFCVNILTAKLDRNDTNDNESDRLKLTNFMQADLFHPITKELDLPIGKLLEIQVKIDEETVLKQMENNNKENIQVNWYQNSTLIEPSSTCEMLKINDQFILRSTTNNLQPDKLYNYTCMLRLPENSSMSPAPSITIPVSFHCPTVKELETEFKNCIDKNKATVENNRIFEVKLGEDDAFQLNIPIQHGSHDQDFVVWWTHEDELLTGDHLPSKESEYNCSLELSKKSNEMIAKLSKTPTGTNNCGIYKCWTVSQSLKDNIVRCTNVAVTVRQEEATLSEKSNDKEKEKEAKNLQGDKISMVDGVETNLLNKEDEEINREVPSMKKEEGEKKRNAENIFKQEEQDLKKGESEETKRKEEEIVRLRRDEEEASKKQVEEEGKNKEVEETAMKQKQKKDAESKRKEEVELRRKEEEIAKMEEEEIERKRKEEEDAESKRKEEVELRRKEEEIAKMEEEEIERKRKEEEDAESKRKEEVELRRKERKVTKMKKEEAETDKKQKDGEIAGIKKEKDEVEKRQHKEEEDERLASHKADKEEPITKTKKDDMEGKEGSMNKTDGKGYKKESKEGKDEKKRKLVPTKDQAENGMKTKPVGDFELKPESETSQKKNIRGVTEQTKDTGQGEEIKTVLETDSEMKRVVEEFNRGEKDSEENKVDVRVGDTAESLTDEKREKGKNKVEKSDEIQTLDKDKRRRGSRSTWKDDNKDGEKLVGQITVENEVDRTKQTLEKEDKLDDQNQKEVITSEAEEFPEHHDEKDKNKTETVKAVHSQITIDFDNSESTTSQNKQTLIDQVTISGLELKSVKKDKKKEKDGETGHETKKKKKSDGKIGMDNTESIVSTEYPTENHVNNKPESFKDYQQINTESFQKPQRRESKAKKHGKDTKKNRSVADTITTTTTTGNDEDLAKDYIKNKEENEPKTQMNLVGVEIGKNNQEVLDTMPTTDASQNEAENREKQWKEEKKKKREKSKNVDKENEDNHVSTRRQSIVGEQDRNKIELIEDQKQVEKRKKHRKSITEVGKNDVQCEPLKAEEKYMETNTMDDDQIEEKKIKEEYKVMELKSDILNDQYKTNEYDTVYLSPIKDLDHEDDNNNIFSTELLSKYICKQGETLKLAVELKNNVFVKYFEWLINEKMIDPESTADFVVWQTGNWIALTIPNVRPDLTGTYKLRVVTPSGEYYTTGDLSVNGQKLQTKPYIPSKHNGIQIENNKRIEIYNDNINPLLIIQNVKDEDYGTLYEPNSYEHDTTEPYESTARPTRCSVLPSRVSNIELIEVNDDGFKIAWDPLNEQVTYNVEISNDAGRWWKPVLTNLHEVSAYISNDIACPLNPVQVRIVAENEFGLGPPCFPVLRLPIRACLPHMQAVKPEVESEEATAIKIRWCPAVPALTPNQLHKNVMLNPSQLLGKVTYAVEIREGSQSEWCRVASDIPFRSYTCHLRPGISSAIRIVAKNRYGESCPTPMAIVQLDPNSLVPDLSLDPPWIAISHPGDNITVKKSNIRLLWKPAYMPEFCTSCIKGLKPLYRVEWRRGLSGHWVDLACGISECETGYPLPRDLVESVIRDTHMGNDLSFNTANSNSSIEFRIFSYNDFGESGPTKSYRLKASQISRGQDCRKNSQISDKINDRDQYDHLSLLDKLPIISSSKIPRREVQMMSVDPKLGVTLKWDRCTSSDINKSSDDHYNLHGRYRIQRKTSNDADSNSSPDMSNWTVVCREDDLIHGEQYVLDVKPGKIEQFVRILSLQEDKEGNLNWLDTHEILRIPALHEICPPAPLDIEVKLTPPVETSGSAGVRVTWKPPNFELPLNDNYLRQIKNHAQIDYRIEARTTLSDLAPWRQIGIVSGLLGSIDDHKAEPGSQLIYRITPINQFGEGPSSSSYPIKLPLLLTTLERCIEDFRFLILGSNTIQLRWRLGDTVIDALGFRRNPNQSYNMTSHLDTDESAEICERVKFSIERRDGYAGDWYPIREQINGNLHNKIILSNFEYLDKEIACRIIANVDGQQTKPSRPINISIKTDFLVPDFSAFKPHFNVTSVEEYLISWDDPDIQSLYTSHILNLSIPQVLQKDTTYAIQIQREGSIEWTTIASNLDTNQWTWIQPNPLIGYHVRILPSNQFGFGHPTRNVLIPPQVIIPDLTFMRPSVESPSDILIGRVAPELVWQIPKSYTLDRTFTPYTFEVQIKAVEKSINRETNDVGKNSEKSKSTNNENIWRVLASGLKRNRLSLEHLNPEQEYWLRIVAVTEYGRGTPSQPVRKLADLTATSPSFTEPETNVIYAPIYGQLELKCTFSPVNAENETRFNWYFDGKLLDTNVNTTYPTLNQKFYNTVSKSGDTAVLHLNGLTENDFGSYICKAVHILGTSEKEFIVKMADAPVFLEVPTPLLTVKLHSRFELPCYIDALPPPTIIWTRDSKRIVESHRTKIGKAEKQSINKTPRMSNCEFSTDATLSVEKCIYQDSGLYTLTAENIAGRIMTSCLIHVEENPTPTKITLRWTNIEKHYFVLRRLESDSFSETHLLIDKKTNREYIGKLFKLNNPISRINGAREMECLTRLCHKNVLQLIDALISDNVLILVYEKLSGSNLLDSVLACENWSEMGTAAVIRSILEALEHIHNQGVVHYDIQPENLLFVKKTIDNYDCGNSSDNPDLLRALASLVTDVVSQTDRHKMNVFSNLLKVTGFSTAQTYNTNSQNCVTCVPPLRYRPEYVSPEILLLIQQTNGTVPGTIHTYSENLGPPSDIWSLGVLTYILLVGWPPFIDYETGSILTDNILQAIIPFDVPELENISNEGKDFISQLLQADPTKRPSAKECLSHPWIQIFSHSENKSEYILKKLKKYKEFYNSIQPVYIISDEKNYNSDLKNHLASMIRQPTPSEDTESVLSSRSSSILGLRESSEPYSESQSQLLDRYEAHDFIDERFIIPPNTNIPTADDASEIIEQKFHLQRQNTLTEATSLEESTYTLIKEQEKSSVNPDQENQPTSVKRNEIGNKFSAPVFASLLRDAYFSVHTREVRFTCQLASAPYLPEGISDYEEIISEIYPTGLNFNKITSSSAAAAWYLDGCLLSDGPGVSLGVEQGGWLWLCLSDLRPEQDRSVIECVVRNRAGKSRTKARLLFSDMPKPPGRPGLIDIHPTEALISWLSSTSDSNEDLIYRLDIKYSERDNEPPSWHRLGFTVDCRYLINNLKPGVYYRVRVSARNSFGWGNYSIASSDFRTPIVSMDQSPTILSPNERTWIFNWRQSANIYALSDHPIALQYAIDQPISVPPPPDKILQKLNRYNGIIPSLDVLKSICRPICLINKGTYTKLILGKTHPMLSEGVNFNNVRHQSISLPPRLLSKITYLNLEDNNLLKKARREALMLTILHGSCGGTYSSFEDFYSEQHNSYLYINQRQLLPSGWSTGWLEDDAVKPTRSISVMRWIPGGRLIDVLCGRVEYTEFSVMMWSQQILSALKWFYACFLGQPHGNICPEHILVARRTSSLPDIVLTGFGHESVLDETNNYFSAPELCKNQSKSMASDLWSVGAVMRLLLTGESPNEIDVQRKNSTSDESIKQQYDKTKIKQSNELSSTINSENTLRNHLNIKKLKRFSKPARKFIYNCLNPSPR</sequence>
<dbReference type="SMART" id="SM00409">
    <property type="entry name" value="IG"/>
    <property type="match status" value="5"/>
</dbReference>
<evidence type="ECO:0000256" key="4">
    <source>
        <dbReference type="SAM" id="MobiDB-lite"/>
    </source>
</evidence>
<dbReference type="InterPro" id="IPR013098">
    <property type="entry name" value="Ig_I-set"/>
</dbReference>
<dbReference type="InterPro" id="IPR036179">
    <property type="entry name" value="Ig-like_dom_sf"/>
</dbReference>
<dbReference type="InterPro" id="IPR011009">
    <property type="entry name" value="Kinase-like_dom_sf"/>
</dbReference>
<feature type="compositionally biased region" description="Basic and acidic residues" evidence="4">
    <location>
        <begin position="1771"/>
        <end position="1783"/>
    </location>
</feature>
<dbReference type="InterPro" id="IPR003961">
    <property type="entry name" value="FN3_dom"/>
</dbReference>
<dbReference type="GO" id="GO:0005524">
    <property type="term" value="F:ATP binding"/>
    <property type="evidence" value="ECO:0007669"/>
    <property type="project" value="InterPro"/>
</dbReference>
<dbReference type="GO" id="GO:0004672">
    <property type="term" value="F:protein kinase activity"/>
    <property type="evidence" value="ECO:0007669"/>
    <property type="project" value="InterPro"/>
</dbReference>
<organism evidence="9 10">
    <name type="scientific">Schistosoma bovis</name>
    <name type="common">Blood fluke</name>
    <dbReference type="NCBI Taxonomy" id="6184"/>
    <lineage>
        <taxon>Eukaryota</taxon>
        <taxon>Metazoa</taxon>
        <taxon>Spiralia</taxon>
        <taxon>Lophotrochozoa</taxon>
        <taxon>Platyhelminthes</taxon>
        <taxon>Trematoda</taxon>
        <taxon>Digenea</taxon>
        <taxon>Strigeidida</taxon>
        <taxon>Schistosomatoidea</taxon>
        <taxon>Schistosomatidae</taxon>
        <taxon>Schistosoma</taxon>
    </lineage>
</organism>
<evidence type="ECO:0008006" key="11">
    <source>
        <dbReference type="Google" id="ProtNLM"/>
    </source>
</evidence>
<dbReference type="Gene3D" id="1.10.510.10">
    <property type="entry name" value="Transferase(Phosphotransferase) domain 1"/>
    <property type="match status" value="2"/>
</dbReference>
<dbReference type="EMBL" id="QMKO01001436">
    <property type="protein sequence ID" value="RTG90621.1"/>
    <property type="molecule type" value="Genomic_DNA"/>
</dbReference>
<evidence type="ECO:0000259" key="7">
    <source>
        <dbReference type="PROSITE" id="PS50835"/>
    </source>
</evidence>
<feature type="compositionally biased region" description="Polar residues" evidence="4">
    <location>
        <begin position="1734"/>
        <end position="1752"/>
    </location>
</feature>
<feature type="compositionally biased region" description="Low complexity" evidence="4">
    <location>
        <begin position="3669"/>
        <end position="3692"/>
    </location>
</feature>
<feature type="domain" description="Ig-like" evidence="7">
    <location>
        <begin position="3167"/>
        <end position="3267"/>
    </location>
</feature>
<dbReference type="SUPFAM" id="SSF48065">
    <property type="entry name" value="DBL homology domain (DH-domain)"/>
    <property type="match status" value="1"/>
</dbReference>
<feature type="compositionally biased region" description="Basic and acidic residues" evidence="4">
    <location>
        <begin position="1502"/>
        <end position="1512"/>
    </location>
</feature>
<evidence type="ECO:0000313" key="10">
    <source>
        <dbReference type="Proteomes" id="UP000290809"/>
    </source>
</evidence>
<dbReference type="Pfam" id="PF00069">
    <property type="entry name" value="Pkinase"/>
    <property type="match status" value="2"/>
</dbReference>
<feature type="domain" description="Ig-like" evidence="7">
    <location>
        <begin position="709"/>
        <end position="794"/>
    </location>
</feature>
<feature type="domain" description="DH" evidence="5">
    <location>
        <begin position="203"/>
        <end position="418"/>
    </location>
</feature>
<dbReference type="Gene3D" id="2.60.40.10">
    <property type="entry name" value="Immunoglobulins"/>
    <property type="match status" value="8"/>
</dbReference>
<gene>
    <name evidence="9" type="ORF">DC041_0002099</name>
</gene>
<evidence type="ECO:0000256" key="1">
    <source>
        <dbReference type="ARBA" id="ARBA00006692"/>
    </source>
</evidence>
<evidence type="ECO:0000313" key="9">
    <source>
        <dbReference type="EMBL" id="RTG90621.1"/>
    </source>
</evidence>
<dbReference type="CDD" id="cd00063">
    <property type="entry name" value="FN3"/>
    <property type="match status" value="4"/>
</dbReference>
<feature type="region of interest" description="Disordered" evidence="4">
    <location>
        <begin position="3755"/>
        <end position="3774"/>
    </location>
</feature>
<feature type="domain" description="Ig-like" evidence="7">
    <location>
        <begin position="3059"/>
        <end position="3162"/>
    </location>
</feature>
<evidence type="ECO:0000259" key="8">
    <source>
        <dbReference type="PROSITE" id="PS50853"/>
    </source>
</evidence>
<feature type="compositionally biased region" description="Basic and acidic residues" evidence="4">
    <location>
        <begin position="1122"/>
        <end position="1284"/>
    </location>
</feature>
<dbReference type="SMART" id="SM00220">
    <property type="entry name" value="S_TKc"/>
    <property type="match status" value="1"/>
</dbReference>
<dbReference type="CDD" id="cd22249">
    <property type="entry name" value="UDM1_RNF168_RNF169-like"/>
    <property type="match status" value="1"/>
</dbReference>
<feature type="compositionally biased region" description="Polar residues" evidence="4">
    <location>
        <begin position="1581"/>
        <end position="1598"/>
    </location>
</feature>
<evidence type="ECO:0000259" key="6">
    <source>
        <dbReference type="PROSITE" id="PS50011"/>
    </source>
</evidence>
<dbReference type="PROSITE" id="PS50010">
    <property type="entry name" value="DH_2"/>
    <property type="match status" value="1"/>
</dbReference>
<feature type="region of interest" description="Disordered" evidence="4">
    <location>
        <begin position="3660"/>
        <end position="3692"/>
    </location>
</feature>
<dbReference type="CDD" id="cd00096">
    <property type="entry name" value="Ig"/>
    <property type="match status" value="1"/>
</dbReference>
<feature type="compositionally biased region" description="Basic and acidic residues" evidence="4">
    <location>
        <begin position="1707"/>
        <end position="1721"/>
    </location>
</feature>
<dbReference type="PANTHER" id="PTHR24347">
    <property type="entry name" value="SERINE/THREONINE-PROTEIN KINASE"/>
    <property type="match status" value="1"/>
</dbReference>
<dbReference type="InterPro" id="IPR000219">
    <property type="entry name" value="DH_dom"/>
</dbReference>
<dbReference type="InterPro" id="IPR003599">
    <property type="entry name" value="Ig_sub"/>
</dbReference>
<dbReference type="STRING" id="6184.A0A430QSD5"/>
<dbReference type="InterPro" id="IPR003598">
    <property type="entry name" value="Ig_sub2"/>
</dbReference>
<protein>
    <recommendedName>
        <fullName evidence="11">Ig-like domain-containing protein</fullName>
    </recommendedName>
</protein>
<comment type="similarity">
    <text evidence="1">Belongs to the protein kinase superfamily. CAMK Ser/Thr protein kinase family.</text>
</comment>
<dbReference type="SUPFAM" id="SSF48726">
    <property type="entry name" value="Immunoglobulin"/>
    <property type="match status" value="4"/>
</dbReference>
<feature type="domain" description="Fibronectin type-III" evidence="8">
    <location>
        <begin position="3911"/>
        <end position="4007"/>
    </location>
</feature>
<reference evidence="9 10" key="1">
    <citation type="journal article" date="2019" name="PLoS Pathog.">
        <title>Genome sequence of the bovine parasite Schistosoma bovis Tanzania.</title>
        <authorList>
            <person name="Oey H."/>
            <person name="Zakrzewski M."/>
            <person name="Gobert G."/>
            <person name="Gravermann K."/>
            <person name="Stoye J."/>
            <person name="Jones M."/>
            <person name="Mcmanus D."/>
            <person name="Krause L."/>
        </authorList>
    </citation>
    <scope>NUCLEOTIDE SEQUENCE [LARGE SCALE GENOMIC DNA]</scope>
    <source>
        <strain evidence="9 10">TAN1997</strain>
    </source>
</reference>
<accession>A0A430QSD5</accession>
<feature type="domain" description="Protein kinase" evidence="6">
    <location>
        <begin position="3293"/>
        <end position="3607"/>
    </location>
</feature>
<feature type="region of interest" description="Disordered" evidence="4">
    <location>
        <begin position="4328"/>
        <end position="4354"/>
    </location>
</feature>
<feature type="compositionally biased region" description="Basic and acidic residues" evidence="4">
    <location>
        <begin position="1612"/>
        <end position="1621"/>
    </location>
</feature>
<dbReference type="InterPro" id="IPR007110">
    <property type="entry name" value="Ig-like_dom"/>
</dbReference>